<feature type="transmembrane region" description="Helical" evidence="1">
    <location>
        <begin position="86"/>
        <end position="104"/>
    </location>
</feature>
<proteinExistence type="predicted"/>
<comment type="caution">
    <text evidence="2">The sequence shown here is derived from an EMBL/GenBank/DDBJ whole genome shotgun (WGS) entry which is preliminary data.</text>
</comment>
<keyword evidence="1" id="KW-0472">Membrane</keyword>
<dbReference type="Proteomes" id="UP000241890">
    <property type="component" value="Unassembled WGS sequence"/>
</dbReference>
<name>A0A2R5G8I2_9STRA</name>
<evidence type="ECO:0000256" key="1">
    <source>
        <dbReference type="SAM" id="Phobius"/>
    </source>
</evidence>
<dbReference type="InParanoid" id="A0A2R5G8I2"/>
<feature type="transmembrane region" description="Helical" evidence="1">
    <location>
        <begin position="6"/>
        <end position="24"/>
    </location>
</feature>
<organism evidence="2 3">
    <name type="scientific">Hondaea fermentalgiana</name>
    <dbReference type="NCBI Taxonomy" id="2315210"/>
    <lineage>
        <taxon>Eukaryota</taxon>
        <taxon>Sar</taxon>
        <taxon>Stramenopiles</taxon>
        <taxon>Bigyra</taxon>
        <taxon>Labyrinthulomycetes</taxon>
        <taxon>Thraustochytrida</taxon>
        <taxon>Thraustochytriidae</taxon>
        <taxon>Hondaea</taxon>
    </lineage>
</organism>
<reference evidence="2 3" key="1">
    <citation type="submission" date="2017-12" db="EMBL/GenBank/DDBJ databases">
        <title>Sequencing, de novo assembly and annotation of complete genome of a new Thraustochytrid species, strain FCC1311.</title>
        <authorList>
            <person name="Sedici K."/>
            <person name="Godart F."/>
            <person name="Aiese Cigliano R."/>
            <person name="Sanseverino W."/>
            <person name="Barakat M."/>
            <person name="Ortet P."/>
            <person name="Marechal E."/>
            <person name="Cagnac O."/>
            <person name="Amato A."/>
        </authorList>
    </citation>
    <scope>NUCLEOTIDE SEQUENCE [LARGE SCALE GENOMIC DNA]</scope>
</reference>
<dbReference type="OrthoDB" id="10262359at2759"/>
<sequence>MVSLTVAYVLLACGGPVGLHLVYVGRERQAWACAVTGGLAGLAVVRDAICLPRYVREANGEAQELAKVSREAATHPEHPRISWQKAVAMLVLAMLVGTTLARCFADDLASRLGFPGGELYRELFVAVSHVLGTSFGAWVVGGISWDFVRLGYVLTGATFGALLAQGVVKTHLLPAAVEDNQEGIAHFHMPEQASALLPALCAVLAAHMNGARKWKPDLLAEAHNEEEAARAEALAMEAASKVAKITTSAAEARTVVRRNRVDREKKRRLRMSGGRCGFCFGLLRVYLGVVAFLCLVLVSMYESASFTWKDADTSQGMLLPSRTIRVKTFVNNWVASHQNELNLASETAGLVFESVVTRGLRETVSDLQTEIPLYAKKDALKTLGLPETASLRQVRTRFREISFGKGSGRFEHVGVNGDSRVEKSIENYDQIIAAYEILKRLLQP</sequence>
<gene>
    <name evidence="2" type="ORF">FCC1311_023082</name>
</gene>
<dbReference type="EMBL" id="BEYU01000019">
    <property type="protein sequence ID" value="GBG26088.1"/>
    <property type="molecule type" value="Genomic_DNA"/>
</dbReference>
<evidence type="ECO:0000313" key="3">
    <source>
        <dbReference type="Proteomes" id="UP000241890"/>
    </source>
</evidence>
<feature type="transmembrane region" description="Helical" evidence="1">
    <location>
        <begin position="276"/>
        <end position="301"/>
    </location>
</feature>
<keyword evidence="3" id="KW-1185">Reference proteome</keyword>
<dbReference type="PANTHER" id="PTHR44733:SF1">
    <property type="entry name" value="DNAJ HOMOLOG SUBFAMILY C MEMBER 22"/>
    <property type="match status" value="1"/>
</dbReference>
<dbReference type="AlphaFoldDB" id="A0A2R5G8I2"/>
<evidence type="ECO:0000313" key="2">
    <source>
        <dbReference type="EMBL" id="GBG26088.1"/>
    </source>
</evidence>
<keyword evidence="1" id="KW-1133">Transmembrane helix</keyword>
<dbReference type="GO" id="GO:0016020">
    <property type="term" value="C:membrane"/>
    <property type="evidence" value="ECO:0007669"/>
    <property type="project" value="TreeGrafter"/>
</dbReference>
<dbReference type="PANTHER" id="PTHR44733">
    <property type="entry name" value="DNAJ HOMOLOG SUBFAMILY C MEMBER 22"/>
    <property type="match status" value="1"/>
</dbReference>
<keyword evidence="1" id="KW-0812">Transmembrane</keyword>
<accession>A0A2R5G8I2</accession>
<feature type="transmembrane region" description="Helical" evidence="1">
    <location>
        <begin position="124"/>
        <end position="144"/>
    </location>
</feature>
<protein>
    <submittedName>
        <fullName evidence="2">DnaJ-like subfamily C member 22</fullName>
    </submittedName>
</protein>